<proteinExistence type="predicted"/>
<dbReference type="AlphaFoldDB" id="A0A1B0F9C0"/>
<dbReference type="EnsemblMetazoa" id="GMOY000084-RA">
    <property type="protein sequence ID" value="GMOY000084-PA"/>
    <property type="gene ID" value="GMOY000084"/>
</dbReference>
<keyword evidence="2" id="KW-1185">Reference proteome</keyword>
<evidence type="ECO:0000313" key="2">
    <source>
        <dbReference type="Proteomes" id="UP000092444"/>
    </source>
</evidence>
<organism evidence="1 2">
    <name type="scientific">Glossina morsitans morsitans</name>
    <name type="common">Savannah tsetse fly</name>
    <dbReference type="NCBI Taxonomy" id="37546"/>
    <lineage>
        <taxon>Eukaryota</taxon>
        <taxon>Metazoa</taxon>
        <taxon>Ecdysozoa</taxon>
        <taxon>Arthropoda</taxon>
        <taxon>Hexapoda</taxon>
        <taxon>Insecta</taxon>
        <taxon>Pterygota</taxon>
        <taxon>Neoptera</taxon>
        <taxon>Endopterygota</taxon>
        <taxon>Diptera</taxon>
        <taxon>Brachycera</taxon>
        <taxon>Muscomorpha</taxon>
        <taxon>Hippoboscoidea</taxon>
        <taxon>Glossinidae</taxon>
        <taxon>Glossina</taxon>
    </lineage>
</organism>
<dbReference type="VEuPathDB" id="VectorBase:GMOY000084"/>
<evidence type="ECO:0000313" key="1">
    <source>
        <dbReference type="EnsemblMetazoa" id="GMOY000084-PA"/>
    </source>
</evidence>
<dbReference type="Proteomes" id="UP000092444">
    <property type="component" value="Unassembled WGS sequence"/>
</dbReference>
<sequence>MTGYGKQIEESRAAANRILYRLPSKVFKKKDAHIVGNECVVNISREHWRTNSVILQSLQIFSSPRSKH</sequence>
<accession>A0A1B0F9C0</accession>
<dbReference type="EMBL" id="CCAG010018377">
    <property type="status" value="NOT_ANNOTATED_CDS"/>
    <property type="molecule type" value="Genomic_DNA"/>
</dbReference>
<reference evidence="1" key="1">
    <citation type="submission" date="2020-05" db="UniProtKB">
        <authorList>
            <consortium name="EnsemblMetazoa"/>
        </authorList>
    </citation>
    <scope>IDENTIFICATION</scope>
    <source>
        <strain evidence="1">Yale</strain>
    </source>
</reference>
<protein>
    <submittedName>
        <fullName evidence="1">Uncharacterized protein</fullName>
    </submittedName>
</protein>
<name>A0A1B0F9C0_GLOMM</name>